<organism evidence="4 5">
    <name type="scientific">Ancylostoma caninum</name>
    <name type="common">Dog hookworm</name>
    <dbReference type="NCBI Taxonomy" id="29170"/>
    <lineage>
        <taxon>Eukaryota</taxon>
        <taxon>Metazoa</taxon>
        <taxon>Ecdysozoa</taxon>
        <taxon>Nematoda</taxon>
        <taxon>Chromadorea</taxon>
        <taxon>Rhabditida</taxon>
        <taxon>Rhabditina</taxon>
        <taxon>Rhabditomorpha</taxon>
        <taxon>Strongyloidea</taxon>
        <taxon>Ancylostomatidae</taxon>
        <taxon>Ancylostomatinae</taxon>
        <taxon>Ancylostoma</taxon>
    </lineage>
</organism>
<dbReference type="GO" id="GO:0016020">
    <property type="term" value="C:membrane"/>
    <property type="evidence" value="ECO:0007669"/>
    <property type="project" value="UniProtKB-SubCell"/>
</dbReference>
<feature type="transmembrane region" description="Helical" evidence="2">
    <location>
        <begin position="7"/>
        <end position="25"/>
    </location>
</feature>
<feature type="transmembrane region" description="Helical" evidence="2">
    <location>
        <begin position="247"/>
        <end position="266"/>
    </location>
</feature>
<dbReference type="InterPro" id="IPR020846">
    <property type="entry name" value="MFS_dom"/>
</dbReference>
<dbReference type="STRING" id="29170.A0A368G692"/>
<feature type="transmembrane region" description="Helical" evidence="2">
    <location>
        <begin position="373"/>
        <end position="397"/>
    </location>
</feature>
<feature type="transmembrane region" description="Helical" evidence="2">
    <location>
        <begin position="64"/>
        <end position="81"/>
    </location>
</feature>
<sequence length="468" mass="51268">MTSEKSTIIRYVVLGFALLLSTSIYCNQQALSFTVICMQDVVAAQTTNGTESSHWLNDPARKNVLFSVVAVGQLIGTLPIVPVMHKIGLRNTFTFYGLVTQLATILLPWAVELGHIYVVVARVVQGFSMAIAFVSVGAITSHWSALREAGTYIAILSCSPQLSAVLTMPLASAFCESSLGWRYLYYSFGAVGLLLSAAFFFFYTNHPRKHSMVSPRELSAITRGKEDQTVKEPAPYKEICKDRCMQAVLLTTFGGNTAFFIFLHFGPTFMNLALGLDITETGYVTALPYAMCLALKFVAGPLFDIATFIPEKYRMIMFASISQGVMALCFCVLSLTNNKLIAQVAYSGAVAFNGLNIVGSIKCAQVVARQHVHFIMVCITIGGCIVCFILPGIVTLLCPHNTAEEWSHLFLGVSLFVVVTNIPFLFLARSEPAPWTKSTTKYKVNIEQGFKSIGDAEKSLSKPRILLE</sequence>
<feature type="transmembrane region" description="Helical" evidence="2">
    <location>
        <begin position="315"/>
        <end position="335"/>
    </location>
</feature>
<dbReference type="OrthoDB" id="2985014at2759"/>
<dbReference type="AlphaFoldDB" id="A0A368G692"/>
<feature type="domain" description="Major facilitator superfamily (MFS) profile" evidence="3">
    <location>
        <begin position="7"/>
        <end position="468"/>
    </location>
</feature>
<comment type="subcellular location">
    <subcellularLocation>
        <location evidence="1">Membrane</location>
        <topology evidence="1">Multi-pass membrane protein</topology>
    </subcellularLocation>
</comment>
<gene>
    <name evidence="4" type="ORF">ANCCAN_15254</name>
</gene>
<feature type="transmembrane region" description="Helical" evidence="2">
    <location>
        <begin position="116"/>
        <end position="139"/>
    </location>
</feature>
<evidence type="ECO:0000259" key="3">
    <source>
        <dbReference type="PROSITE" id="PS50850"/>
    </source>
</evidence>
<feature type="transmembrane region" description="Helical" evidence="2">
    <location>
        <begin position="341"/>
        <end position="361"/>
    </location>
</feature>
<dbReference type="PANTHER" id="PTHR45757:SF11">
    <property type="entry name" value="MAJOR FACILITATOR SUPERFAMILY (MFS) PROFILE DOMAIN-CONTAINING PROTEIN"/>
    <property type="match status" value="1"/>
</dbReference>
<proteinExistence type="predicted"/>
<evidence type="ECO:0000313" key="4">
    <source>
        <dbReference type="EMBL" id="RCN38819.1"/>
    </source>
</evidence>
<feature type="transmembrane region" description="Helical" evidence="2">
    <location>
        <begin position="409"/>
        <end position="428"/>
    </location>
</feature>
<accession>A0A368G692</accession>
<dbReference type="GO" id="GO:0022857">
    <property type="term" value="F:transmembrane transporter activity"/>
    <property type="evidence" value="ECO:0007669"/>
    <property type="project" value="InterPro"/>
</dbReference>
<keyword evidence="2" id="KW-0812">Transmembrane</keyword>
<evidence type="ECO:0000256" key="2">
    <source>
        <dbReference type="SAM" id="Phobius"/>
    </source>
</evidence>
<evidence type="ECO:0000256" key="1">
    <source>
        <dbReference type="ARBA" id="ARBA00004141"/>
    </source>
</evidence>
<dbReference type="Proteomes" id="UP000252519">
    <property type="component" value="Unassembled WGS sequence"/>
</dbReference>
<dbReference type="InterPro" id="IPR011701">
    <property type="entry name" value="MFS"/>
</dbReference>
<dbReference type="Gene3D" id="1.20.1250.20">
    <property type="entry name" value="MFS general substrate transporter like domains"/>
    <property type="match status" value="2"/>
</dbReference>
<feature type="transmembrane region" description="Helical" evidence="2">
    <location>
        <begin position="93"/>
        <end position="110"/>
    </location>
</feature>
<keyword evidence="2" id="KW-1133">Transmembrane helix</keyword>
<dbReference type="InterPro" id="IPR036259">
    <property type="entry name" value="MFS_trans_sf"/>
</dbReference>
<keyword evidence="2" id="KW-0472">Membrane</keyword>
<dbReference type="PANTHER" id="PTHR45757">
    <property type="entry name" value="PROTEIN CBG23364-RELATED"/>
    <property type="match status" value="1"/>
</dbReference>
<feature type="transmembrane region" description="Helical" evidence="2">
    <location>
        <begin position="183"/>
        <end position="203"/>
    </location>
</feature>
<protein>
    <submittedName>
        <fullName evidence="4">Transporter, major facilitator family protein</fullName>
    </submittedName>
</protein>
<dbReference type="PROSITE" id="PS50850">
    <property type="entry name" value="MFS"/>
    <property type="match status" value="1"/>
</dbReference>
<dbReference type="Pfam" id="PF07690">
    <property type="entry name" value="MFS_1"/>
    <property type="match status" value="1"/>
</dbReference>
<name>A0A368G692_ANCCA</name>
<comment type="caution">
    <text evidence="4">The sequence shown here is derived from an EMBL/GenBank/DDBJ whole genome shotgun (WGS) entry which is preliminary data.</text>
</comment>
<dbReference type="SUPFAM" id="SSF103473">
    <property type="entry name" value="MFS general substrate transporter"/>
    <property type="match status" value="1"/>
</dbReference>
<feature type="transmembrane region" description="Helical" evidence="2">
    <location>
        <begin position="151"/>
        <end position="171"/>
    </location>
</feature>
<reference evidence="4 5" key="1">
    <citation type="submission" date="2014-10" db="EMBL/GenBank/DDBJ databases">
        <title>Draft genome of the hookworm Ancylostoma caninum.</title>
        <authorList>
            <person name="Mitreva M."/>
        </authorList>
    </citation>
    <scope>NUCLEOTIDE SEQUENCE [LARGE SCALE GENOMIC DNA]</scope>
    <source>
        <strain evidence="4 5">Baltimore</strain>
    </source>
</reference>
<feature type="transmembrane region" description="Helical" evidence="2">
    <location>
        <begin position="286"/>
        <end position="303"/>
    </location>
</feature>
<dbReference type="EMBL" id="JOJR01000374">
    <property type="protein sequence ID" value="RCN38819.1"/>
    <property type="molecule type" value="Genomic_DNA"/>
</dbReference>
<keyword evidence="5" id="KW-1185">Reference proteome</keyword>
<evidence type="ECO:0000313" key="5">
    <source>
        <dbReference type="Proteomes" id="UP000252519"/>
    </source>
</evidence>